<keyword evidence="3" id="KW-1185">Reference proteome</keyword>
<keyword evidence="1" id="KW-0732">Signal</keyword>
<sequence>MRFKRISTAALCAALAFSTVTAAPVQAHDDGVGDFIAGVALGVLGSAVAKAQHKNGGAFTPHPNLTTEENAIGLCMHRTHKAMSNQGYHHVDFEQTLSYVADVEGFTVITLEVGRSSNTNYDARSYIKVRCAIKDGNVERFHYTNYAG</sequence>
<dbReference type="OrthoDB" id="7709238at2"/>
<protein>
    <submittedName>
        <fullName evidence="2">Uncharacterized protein</fullName>
    </submittedName>
</protein>
<gene>
    <name evidence="2" type="ORF">ROA7450_01413</name>
</gene>
<proteinExistence type="predicted"/>
<dbReference type="Proteomes" id="UP000193061">
    <property type="component" value="Unassembled WGS sequence"/>
</dbReference>
<dbReference type="EMBL" id="FWFX01000003">
    <property type="protein sequence ID" value="SLN31639.1"/>
    <property type="molecule type" value="Genomic_DNA"/>
</dbReference>
<reference evidence="2 3" key="1">
    <citation type="submission" date="2017-03" db="EMBL/GenBank/DDBJ databases">
        <authorList>
            <person name="Afonso C.L."/>
            <person name="Miller P.J."/>
            <person name="Scott M.A."/>
            <person name="Spackman E."/>
            <person name="Goraichik I."/>
            <person name="Dimitrov K.M."/>
            <person name="Suarez D.L."/>
            <person name="Swayne D.E."/>
        </authorList>
    </citation>
    <scope>NUCLEOTIDE SEQUENCE [LARGE SCALE GENOMIC DNA]</scope>
    <source>
        <strain evidence="2 3">CECT 7450</strain>
    </source>
</reference>
<feature type="signal peptide" evidence="1">
    <location>
        <begin position="1"/>
        <end position="22"/>
    </location>
</feature>
<organism evidence="2 3">
    <name type="scientific">Roseovarius albus</name>
    <dbReference type="NCBI Taxonomy" id="1247867"/>
    <lineage>
        <taxon>Bacteria</taxon>
        <taxon>Pseudomonadati</taxon>
        <taxon>Pseudomonadota</taxon>
        <taxon>Alphaproteobacteria</taxon>
        <taxon>Rhodobacterales</taxon>
        <taxon>Roseobacteraceae</taxon>
        <taxon>Roseovarius</taxon>
    </lineage>
</organism>
<accession>A0A1X6YU78</accession>
<feature type="chain" id="PRO_5013390096" evidence="1">
    <location>
        <begin position="23"/>
        <end position="148"/>
    </location>
</feature>
<evidence type="ECO:0000313" key="3">
    <source>
        <dbReference type="Proteomes" id="UP000193061"/>
    </source>
</evidence>
<name>A0A1X6YU78_9RHOB</name>
<evidence type="ECO:0000256" key="1">
    <source>
        <dbReference type="SAM" id="SignalP"/>
    </source>
</evidence>
<dbReference type="AlphaFoldDB" id="A0A1X6YU78"/>
<evidence type="ECO:0000313" key="2">
    <source>
        <dbReference type="EMBL" id="SLN31639.1"/>
    </source>
</evidence>
<dbReference type="RefSeq" id="WP_085804953.1">
    <property type="nucleotide sequence ID" value="NZ_FWFX01000003.1"/>
</dbReference>